<keyword evidence="2" id="KW-1185">Reference proteome</keyword>
<organism evidence="1 2">
    <name type="scientific">Orbilia blumenaviensis</name>
    <dbReference type="NCBI Taxonomy" id="1796055"/>
    <lineage>
        <taxon>Eukaryota</taxon>
        <taxon>Fungi</taxon>
        <taxon>Dikarya</taxon>
        <taxon>Ascomycota</taxon>
        <taxon>Pezizomycotina</taxon>
        <taxon>Orbiliomycetes</taxon>
        <taxon>Orbiliales</taxon>
        <taxon>Orbiliaceae</taxon>
        <taxon>Orbilia</taxon>
    </lineage>
</organism>
<dbReference type="InterPro" id="IPR046670">
    <property type="entry name" value="DUF6540"/>
</dbReference>
<proteinExistence type="predicted"/>
<reference evidence="1 2" key="1">
    <citation type="submission" date="2019-10" db="EMBL/GenBank/DDBJ databases">
        <authorList>
            <person name="Palmer J.M."/>
        </authorList>
    </citation>
    <scope>NUCLEOTIDE SEQUENCE [LARGE SCALE GENOMIC DNA]</scope>
    <source>
        <strain evidence="1 2">TWF730</strain>
    </source>
</reference>
<gene>
    <name evidence="1" type="ORF">TWF730_002511</name>
</gene>
<evidence type="ECO:0000313" key="2">
    <source>
        <dbReference type="Proteomes" id="UP001373714"/>
    </source>
</evidence>
<dbReference type="Pfam" id="PF20174">
    <property type="entry name" value="DUF6540"/>
    <property type="match status" value="1"/>
</dbReference>
<name>A0AAV9UDU8_9PEZI</name>
<protein>
    <submittedName>
        <fullName evidence="1">Uncharacterized protein</fullName>
    </submittedName>
</protein>
<dbReference type="EMBL" id="JAVHNS010000012">
    <property type="protein sequence ID" value="KAK6338451.1"/>
    <property type="molecule type" value="Genomic_DNA"/>
</dbReference>
<dbReference type="AlphaFoldDB" id="A0AAV9UDU8"/>
<comment type="caution">
    <text evidence="1">The sequence shown here is derived from an EMBL/GenBank/DDBJ whole genome shotgun (WGS) entry which is preliminary data.</text>
</comment>
<sequence length="160" mass="18285">MSTTAGYPVYRIENKMTMPDPDMPTPRYHNMIFIETWEDGYKSGRTYHVIGDMVTGMTYNTRIDQDPELDKMFVAKHLLGTINVSDYPDRVNEILEALPAPGKQKSFNVKTMRTEQHKSPGVFYEPGEERPPMVKCTEWTLNQAIPALVDSGVLIKLMEP</sequence>
<evidence type="ECO:0000313" key="1">
    <source>
        <dbReference type="EMBL" id="KAK6338451.1"/>
    </source>
</evidence>
<accession>A0AAV9UDU8</accession>
<dbReference type="Proteomes" id="UP001373714">
    <property type="component" value="Unassembled WGS sequence"/>
</dbReference>